<evidence type="ECO:0000313" key="4">
    <source>
        <dbReference type="Proteomes" id="UP001249851"/>
    </source>
</evidence>
<evidence type="ECO:0000313" key="3">
    <source>
        <dbReference type="EMBL" id="KAK2554277.1"/>
    </source>
</evidence>
<feature type="chain" id="PRO_5042279032" evidence="2">
    <location>
        <begin position="24"/>
        <end position="116"/>
    </location>
</feature>
<keyword evidence="2" id="KW-0732">Signal</keyword>
<evidence type="ECO:0000256" key="2">
    <source>
        <dbReference type="SAM" id="SignalP"/>
    </source>
</evidence>
<feature type="signal peptide" evidence="2">
    <location>
        <begin position="1"/>
        <end position="23"/>
    </location>
</feature>
<dbReference type="Proteomes" id="UP001249851">
    <property type="component" value="Unassembled WGS sequence"/>
</dbReference>
<keyword evidence="4" id="KW-1185">Reference proteome</keyword>
<comment type="caution">
    <text evidence="3">The sequence shown here is derived from an EMBL/GenBank/DDBJ whole genome shotgun (WGS) entry which is preliminary data.</text>
</comment>
<name>A0AAD9Q3W1_ACRCE</name>
<reference evidence="3" key="2">
    <citation type="journal article" date="2023" name="Science">
        <title>Genomic signatures of disease resistance in endangered staghorn corals.</title>
        <authorList>
            <person name="Vollmer S.V."/>
            <person name="Selwyn J.D."/>
            <person name="Despard B.A."/>
            <person name="Roesel C.L."/>
        </authorList>
    </citation>
    <scope>NUCLEOTIDE SEQUENCE</scope>
    <source>
        <strain evidence="3">K2</strain>
    </source>
</reference>
<protein>
    <submittedName>
        <fullName evidence="3">Uncharacterized protein</fullName>
    </submittedName>
</protein>
<proteinExistence type="predicted"/>
<reference evidence="3" key="1">
    <citation type="journal article" date="2023" name="G3 (Bethesda)">
        <title>Whole genome assembly and annotation of the endangered Caribbean coral Acropora cervicornis.</title>
        <authorList>
            <person name="Selwyn J.D."/>
            <person name="Vollmer S.V."/>
        </authorList>
    </citation>
    <scope>NUCLEOTIDE SEQUENCE</scope>
    <source>
        <strain evidence="3">K2</strain>
    </source>
</reference>
<evidence type="ECO:0000256" key="1">
    <source>
        <dbReference type="SAM" id="MobiDB-lite"/>
    </source>
</evidence>
<dbReference type="EMBL" id="JARQWQ010000071">
    <property type="protein sequence ID" value="KAK2554277.1"/>
    <property type="molecule type" value="Genomic_DNA"/>
</dbReference>
<organism evidence="3 4">
    <name type="scientific">Acropora cervicornis</name>
    <name type="common">Staghorn coral</name>
    <dbReference type="NCBI Taxonomy" id="6130"/>
    <lineage>
        <taxon>Eukaryota</taxon>
        <taxon>Metazoa</taxon>
        <taxon>Cnidaria</taxon>
        <taxon>Anthozoa</taxon>
        <taxon>Hexacorallia</taxon>
        <taxon>Scleractinia</taxon>
        <taxon>Astrocoeniina</taxon>
        <taxon>Acroporidae</taxon>
        <taxon>Acropora</taxon>
    </lineage>
</organism>
<gene>
    <name evidence="3" type="ORF">P5673_024281</name>
</gene>
<dbReference type="AlphaFoldDB" id="A0AAD9Q3W1"/>
<feature type="region of interest" description="Disordered" evidence="1">
    <location>
        <begin position="70"/>
        <end position="99"/>
    </location>
</feature>
<sequence length="116" mass="12824">MSSSIAMVISLGIFIYLAGISEGQKVMWPPRPGDEGYDGSGVVTSADANKKLASIPSKDLNGAINSPFSTTRWRIKNSGPPPGKRSFARELPRAKHGDRVEKMKRSFSFRHRFEKE</sequence>
<feature type="compositionally biased region" description="Basic and acidic residues" evidence="1">
    <location>
        <begin position="87"/>
        <end position="99"/>
    </location>
</feature>
<accession>A0AAD9Q3W1</accession>